<evidence type="ECO:0000313" key="3">
    <source>
        <dbReference type="Proteomes" id="UP000256304"/>
    </source>
</evidence>
<dbReference type="Proteomes" id="UP000256304">
    <property type="component" value="Unassembled WGS sequence"/>
</dbReference>
<keyword evidence="3" id="KW-1185">Reference proteome</keyword>
<dbReference type="RefSeq" id="WP_116188675.1">
    <property type="nucleotide sequence ID" value="NZ_QTTN01000008.1"/>
</dbReference>
<sequence>MNRYRAGFAVSGSLMTIVFFIIVNLITSPDYLWFVHPAFALIQWPLAMYFASTGRIKLYSVVTTLLLILYLIWENIAHGSSHPWFLYPSIAIIWWPIIMYAGRYAATLGMAIIGSILIIGSYGLLNVLFSPEYPWIIFVAYAVLWWPMSLYFTRSRRWFDFSLCASLLTSALFITVNALSTPDEIWAIYPIFAVIWWPLSMHFYVKRPPV</sequence>
<evidence type="ECO:0000313" key="2">
    <source>
        <dbReference type="EMBL" id="REE88569.1"/>
    </source>
</evidence>
<feature type="transmembrane region" description="Helical" evidence="1">
    <location>
        <begin position="135"/>
        <end position="152"/>
    </location>
</feature>
<keyword evidence="1" id="KW-1133">Transmembrane helix</keyword>
<accession>A0A3D9SCN8</accession>
<gene>
    <name evidence="2" type="ORF">A8990_10865</name>
</gene>
<feature type="transmembrane region" description="Helical" evidence="1">
    <location>
        <begin position="159"/>
        <end position="179"/>
    </location>
</feature>
<protein>
    <submittedName>
        <fullName evidence="2">Uncharacterized protein</fullName>
    </submittedName>
</protein>
<dbReference type="AlphaFoldDB" id="A0A3D9SCN8"/>
<keyword evidence="1" id="KW-0472">Membrane</keyword>
<feature type="transmembrane region" description="Helical" evidence="1">
    <location>
        <begin position="7"/>
        <end position="26"/>
    </location>
</feature>
<keyword evidence="1" id="KW-0812">Transmembrane</keyword>
<feature type="transmembrane region" description="Helical" evidence="1">
    <location>
        <begin position="108"/>
        <end position="129"/>
    </location>
</feature>
<feature type="transmembrane region" description="Helical" evidence="1">
    <location>
        <begin position="32"/>
        <end position="51"/>
    </location>
</feature>
<organism evidence="2 3">
    <name type="scientific">Paenibacillus taihuensis</name>
    <dbReference type="NCBI Taxonomy" id="1156355"/>
    <lineage>
        <taxon>Bacteria</taxon>
        <taxon>Bacillati</taxon>
        <taxon>Bacillota</taxon>
        <taxon>Bacilli</taxon>
        <taxon>Bacillales</taxon>
        <taxon>Paenibacillaceae</taxon>
        <taxon>Paenibacillus</taxon>
    </lineage>
</organism>
<feature type="transmembrane region" description="Helical" evidence="1">
    <location>
        <begin position="185"/>
        <end position="205"/>
    </location>
</feature>
<evidence type="ECO:0000256" key="1">
    <source>
        <dbReference type="SAM" id="Phobius"/>
    </source>
</evidence>
<dbReference type="EMBL" id="QTTN01000008">
    <property type="protein sequence ID" value="REE88569.1"/>
    <property type="molecule type" value="Genomic_DNA"/>
</dbReference>
<name>A0A3D9SCN8_9BACL</name>
<reference evidence="2 3" key="1">
    <citation type="submission" date="2018-08" db="EMBL/GenBank/DDBJ databases">
        <title>Genomic Encyclopedia of Type Strains, Phase III (KMG-III): the genomes of soil and plant-associated and newly described type strains.</title>
        <authorList>
            <person name="Whitman W."/>
        </authorList>
    </citation>
    <scope>NUCLEOTIDE SEQUENCE [LARGE SCALE GENOMIC DNA]</scope>
    <source>
        <strain evidence="2 3">CGMCC 1.10966</strain>
    </source>
</reference>
<proteinExistence type="predicted"/>
<dbReference type="OrthoDB" id="2360867at2"/>
<feature type="transmembrane region" description="Helical" evidence="1">
    <location>
        <begin position="84"/>
        <end position="101"/>
    </location>
</feature>
<comment type="caution">
    <text evidence="2">The sequence shown here is derived from an EMBL/GenBank/DDBJ whole genome shotgun (WGS) entry which is preliminary data.</text>
</comment>
<feature type="transmembrane region" description="Helical" evidence="1">
    <location>
        <begin position="58"/>
        <end position="78"/>
    </location>
</feature>